<dbReference type="RefSeq" id="WP_119340408.1">
    <property type="nucleotide sequence ID" value="NZ_BJXL01000001.1"/>
</dbReference>
<dbReference type="EMBL" id="BJXL01000001">
    <property type="protein sequence ID" value="GEM81855.1"/>
    <property type="molecule type" value="Genomic_DNA"/>
</dbReference>
<comment type="caution">
    <text evidence="2">The sequence shown here is derived from an EMBL/GenBank/DDBJ whole genome shotgun (WGS) entry which is preliminary data.</text>
</comment>
<evidence type="ECO:0000313" key="3">
    <source>
        <dbReference type="Proteomes" id="UP000321197"/>
    </source>
</evidence>
<accession>A0A511QWV2</accession>
<feature type="transmembrane region" description="Helical" evidence="1">
    <location>
        <begin position="422"/>
        <end position="441"/>
    </location>
</feature>
<feature type="transmembrane region" description="Helical" evidence="1">
    <location>
        <begin position="477"/>
        <end position="502"/>
    </location>
</feature>
<gene>
    <name evidence="2" type="ORF">MHY01S_00210</name>
</gene>
<keyword evidence="1" id="KW-1133">Transmembrane helix</keyword>
<organism evidence="2 3">
    <name type="scientific">Meiothermus hypogaeus NBRC 106114</name>
    <dbReference type="NCBI Taxonomy" id="1227553"/>
    <lineage>
        <taxon>Bacteria</taxon>
        <taxon>Thermotogati</taxon>
        <taxon>Deinococcota</taxon>
        <taxon>Deinococci</taxon>
        <taxon>Thermales</taxon>
        <taxon>Thermaceae</taxon>
        <taxon>Meiothermus</taxon>
    </lineage>
</organism>
<keyword evidence="1" id="KW-0472">Membrane</keyword>
<name>A0A511QWV2_9DEIN</name>
<proteinExistence type="predicted"/>
<dbReference type="Proteomes" id="UP000321197">
    <property type="component" value="Unassembled WGS sequence"/>
</dbReference>
<evidence type="ECO:0000256" key="1">
    <source>
        <dbReference type="SAM" id="Phobius"/>
    </source>
</evidence>
<dbReference type="OrthoDB" id="27511at2"/>
<evidence type="ECO:0008006" key="4">
    <source>
        <dbReference type="Google" id="ProtNLM"/>
    </source>
</evidence>
<keyword evidence="1" id="KW-0812">Transmembrane</keyword>
<feature type="transmembrane region" description="Helical" evidence="1">
    <location>
        <begin position="448"/>
        <end position="471"/>
    </location>
</feature>
<evidence type="ECO:0000313" key="2">
    <source>
        <dbReference type="EMBL" id="GEM81855.1"/>
    </source>
</evidence>
<reference evidence="2 3" key="1">
    <citation type="submission" date="2019-07" db="EMBL/GenBank/DDBJ databases">
        <title>Whole genome shotgun sequence of Meiothermus hypogaeus NBRC 106114.</title>
        <authorList>
            <person name="Hosoyama A."/>
            <person name="Uohara A."/>
            <person name="Ohji S."/>
            <person name="Ichikawa N."/>
        </authorList>
    </citation>
    <scope>NUCLEOTIDE SEQUENCE [LARGE SCALE GENOMIC DNA]</scope>
    <source>
        <strain evidence="2 3">NBRC 106114</strain>
    </source>
</reference>
<dbReference type="AlphaFoldDB" id="A0A511QWV2"/>
<sequence length="697" mass="72365">MRRLTWFFGLRNNFVTQSRAMSAGLSRIRTQLQGSGRDSAAAARAISSSFGISTAAARRLVGALAAVGAAGRHLGSIRAYAQNAYSSLSGLVGRLTSLPNLLIAGAAGLATKSVFDALGFKEQQLISLRVMLRPQFGADAGRMAQETYAMLARFAARTPFETQEVLAGGKQLLAAGVNVKNLQGLLKDAGDLASAMGVRLEDAISPLTRLRSGNFGEAFERLRELGISRELLEAQGLKFDKSGSYVGSVNKAMLAVRQIIQKRFGGLMEEQSVSIFGLISTLKSRPFELFSQMDVGDGGPLKPFKQMLSNLAALTDFSQGPGAAIAARFKAGLGGLMQAAFGPLARASEPKQAGEAILAFLNRATALVQTARAYFPVALGYARQFFAGMQAGFAMLQGIWRALEPGIALLGSLARSLSANQAGLAGTNAGGLALVGTLLVLTAGLRLLNALTFGLAGTLLRLGLVWVATAARMAGCWLLAMGPVGWVITLVGGLVAAVILAYKRLGWFRDGVNAVWGAIITKGGELVAWAKGLPETIRSALANLPGLMLEIGRNAMTGLWNGLKAAPGKIWEAAKGLALQAVGGAREGLEVRSPSRALTRIGEQGGLGLQRGLLAMRGAVAGAGLALATAAIPAAPQMPAAVIAAGAGASAATVTREVHVHIGNIVLQQAQTPSEARTLVVEAILEALERAAIEEGA</sequence>
<protein>
    <recommendedName>
        <fullName evidence="4">Phage tail tape measure protein domain-containing protein</fullName>
    </recommendedName>
</protein>